<proteinExistence type="predicted"/>
<sequence>MRARLLLAFALCVAACKGPPADFQPVQDSAKGTPRASVSLNRIIAGRYRAISPSCIGQQYTLNVAPGTAEFPRAGGLFMRPEQIVEFRNYQPDVATNVTSLSSPSPLFSPNLVRPYNVAAESGETYSYWRYAFPRPGVYEYFDTNMGSPGRQVVDSYYGTVTYVGESNAPKAVVCVDPPSCQATPECLAGTAPEGTVCCACVSVCCQTDAECTTDKTCLRGRCVDIETGE</sequence>
<organism evidence="1 2">
    <name type="scientific">Archangium lansingense</name>
    <dbReference type="NCBI Taxonomy" id="2995310"/>
    <lineage>
        <taxon>Bacteria</taxon>
        <taxon>Pseudomonadati</taxon>
        <taxon>Myxococcota</taxon>
        <taxon>Myxococcia</taxon>
        <taxon>Myxococcales</taxon>
        <taxon>Cystobacterineae</taxon>
        <taxon>Archangiaceae</taxon>
        <taxon>Archangium</taxon>
    </lineage>
</organism>
<protein>
    <recommendedName>
        <fullName evidence="3">Lipoprotein</fullName>
    </recommendedName>
</protein>
<reference evidence="1 2" key="1">
    <citation type="submission" date="2022-11" db="EMBL/GenBank/DDBJ databases">
        <title>Minimal conservation of predation-associated metabolite biosynthetic gene clusters underscores biosynthetic potential of Myxococcota including descriptions for ten novel species: Archangium lansinium sp. nov., Myxococcus landrumus sp. nov., Nannocystis bai.</title>
        <authorList>
            <person name="Ahearne A."/>
            <person name="Stevens C."/>
            <person name="Phillips K."/>
        </authorList>
    </citation>
    <scope>NUCLEOTIDE SEQUENCE [LARGE SCALE GENOMIC DNA]</scope>
    <source>
        <strain evidence="1 2">MIWBW</strain>
    </source>
</reference>
<dbReference type="Proteomes" id="UP001207654">
    <property type="component" value="Unassembled WGS sequence"/>
</dbReference>
<evidence type="ECO:0000313" key="1">
    <source>
        <dbReference type="EMBL" id="MCY1077895.1"/>
    </source>
</evidence>
<gene>
    <name evidence="1" type="ORF">OV287_25825</name>
</gene>
<comment type="caution">
    <text evidence="1">The sequence shown here is derived from an EMBL/GenBank/DDBJ whole genome shotgun (WGS) entry which is preliminary data.</text>
</comment>
<dbReference type="RefSeq" id="WP_267536703.1">
    <property type="nucleotide sequence ID" value="NZ_JAPNKA010000001.1"/>
</dbReference>
<evidence type="ECO:0000313" key="2">
    <source>
        <dbReference type="Proteomes" id="UP001207654"/>
    </source>
</evidence>
<accession>A0ABT4A8B3</accession>
<keyword evidence="2" id="KW-1185">Reference proteome</keyword>
<dbReference type="EMBL" id="JAPNKA010000001">
    <property type="protein sequence ID" value="MCY1077895.1"/>
    <property type="molecule type" value="Genomic_DNA"/>
</dbReference>
<name>A0ABT4A8B3_9BACT</name>
<evidence type="ECO:0008006" key="3">
    <source>
        <dbReference type="Google" id="ProtNLM"/>
    </source>
</evidence>